<protein>
    <recommendedName>
        <fullName evidence="7">Zn(2)-C6 fungal-type domain-containing protein</fullName>
    </recommendedName>
</protein>
<dbReference type="Pfam" id="PF08493">
    <property type="entry name" value="AflR"/>
    <property type="match status" value="1"/>
</dbReference>
<dbReference type="Pfam" id="PF00172">
    <property type="entry name" value="Zn_clus"/>
    <property type="match status" value="1"/>
</dbReference>
<evidence type="ECO:0000259" key="7">
    <source>
        <dbReference type="PROSITE" id="PS50048"/>
    </source>
</evidence>
<dbReference type="GO" id="GO:0045122">
    <property type="term" value="P:aflatoxin biosynthetic process"/>
    <property type="evidence" value="ECO:0007669"/>
    <property type="project" value="InterPro"/>
</dbReference>
<dbReference type="EMBL" id="LKMD01000101">
    <property type="protein sequence ID" value="PIA98784.1"/>
    <property type="molecule type" value="Genomic_DNA"/>
</dbReference>
<dbReference type="AlphaFoldDB" id="A0A2G5I1V9"/>
<evidence type="ECO:0000256" key="6">
    <source>
        <dbReference type="SAM" id="MobiDB-lite"/>
    </source>
</evidence>
<evidence type="ECO:0000313" key="10">
    <source>
        <dbReference type="Proteomes" id="UP000230605"/>
    </source>
</evidence>
<gene>
    <name evidence="8" type="ORF">CB0940_02987</name>
    <name evidence="9" type="ORF">RHO25_004768</name>
</gene>
<dbReference type="Gene3D" id="4.10.240.10">
    <property type="entry name" value="Zn(2)-C6 fungal-type DNA-binding domain"/>
    <property type="match status" value="1"/>
</dbReference>
<feature type="region of interest" description="Disordered" evidence="6">
    <location>
        <begin position="136"/>
        <end position="190"/>
    </location>
</feature>
<dbReference type="GO" id="GO:0005634">
    <property type="term" value="C:nucleus"/>
    <property type="evidence" value="ECO:0007669"/>
    <property type="project" value="InterPro"/>
</dbReference>
<dbReference type="CDD" id="cd00067">
    <property type="entry name" value="GAL4"/>
    <property type="match status" value="1"/>
</dbReference>
<feature type="compositionally biased region" description="Polar residues" evidence="6">
    <location>
        <begin position="70"/>
        <end position="82"/>
    </location>
</feature>
<dbReference type="OrthoDB" id="3642435at2759"/>
<dbReference type="InterPro" id="IPR001138">
    <property type="entry name" value="Zn2Cys6_DnaBD"/>
</dbReference>
<keyword evidence="4" id="KW-0804">Transcription</keyword>
<dbReference type="GO" id="GO:0003677">
    <property type="term" value="F:DNA binding"/>
    <property type="evidence" value="ECO:0007669"/>
    <property type="project" value="UniProtKB-KW"/>
</dbReference>
<keyword evidence="1" id="KW-0479">Metal-binding</keyword>
<evidence type="ECO:0000256" key="3">
    <source>
        <dbReference type="ARBA" id="ARBA00023125"/>
    </source>
</evidence>
<dbReference type="PROSITE" id="PS00463">
    <property type="entry name" value="ZN2_CY6_FUNGAL_1"/>
    <property type="match status" value="1"/>
</dbReference>
<dbReference type="InterPro" id="IPR013700">
    <property type="entry name" value="AflR"/>
</dbReference>
<keyword evidence="2" id="KW-0805">Transcription regulation</keyword>
<dbReference type="SMART" id="SM00066">
    <property type="entry name" value="GAL4"/>
    <property type="match status" value="1"/>
</dbReference>
<feature type="compositionally biased region" description="Low complexity" evidence="6">
    <location>
        <begin position="174"/>
        <end position="190"/>
    </location>
</feature>
<organism evidence="8 10">
    <name type="scientific">Cercospora beticola</name>
    <name type="common">Sugarbeet leaf spot fungus</name>
    <dbReference type="NCBI Taxonomy" id="122368"/>
    <lineage>
        <taxon>Eukaryota</taxon>
        <taxon>Fungi</taxon>
        <taxon>Dikarya</taxon>
        <taxon>Ascomycota</taxon>
        <taxon>Pezizomycotina</taxon>
        <taxon>Dothideomycetes</taxon>
        <taxon>Dothideomycetidae</taxon>
        <taxon>Mycosphaerellales</taxon>
        <taxon>Mycosphaerellaceae</taxon>
        <taxon>Cercospora</taxon>
    </lineage>
</organism>
<feature type="domain" description="Zn(2)-C6 fungal-type" evidence="7">
    <location>
        <begin position="18"/>
        <end position="48"/>
    </location>
</feature>
<keyword evidence="3" id="KW-0238">DNA-binding</keyword>
<dbReference type="InterPro" id="IPR050675">
    <property type="entry name" value="OAF3"/>
</dbReference>
<dbReference type="InterPro" id="IPR036864">
    <property type="entry name" value="Zn2-C6_fun-type_DNA-bd_sf"/>
</dbReference>
<dbReference type="EMBL" id="CP134186">
    <property type="protein sequence ID" value="WPB00149.1"/>
    <property type="molecule type" value="Genomic_DNA"/>
</dbReference>
<evidence type="ECO:0000313" key="8">
    <source>
        <dbReference type="EMBL" id="PIA98784.1"/>
    </source>
</evidence>
<dbReference type="Proteomes" id="UP000230605">
    <property type="component" value="Chromosome 3"/>
</dbReference>
<dbReference type="GO" id="GO:0008270">
    <property type="term" value="F:zinc ion binding"/>
    <property type="evidence" value="ECO:0007669"/>
    <property type="project" value="InterPro"/>
</dbReference>
<evidence type="ECO:0000256" key="4">
    <source>
        <dbReference type="ARBA" id="ARBA00023163"/>
    </source>
</evidence>
<accession>A0A2G5I1V9</accession>
<dbReference type="PANTHER" id="PTHR31069">
    <property type="entry name" value="OLEATE-ACTIVATED TRANSCRIPTION FACTOR 1-RELATED"/>
    <property type="match status" value="1"/>
</dbReference>
<reference evidence="8 10" key="1">
    <citation type="submission" date="2015-10" db="EMBL/GenBank/DDBJ databases">
        <title>The cercosporin biosynthetic gene cluster was horizontally transferred to several fungal lineages and shown to be expanded in Cercospora beticola based on microsynteny with recipient genomes.</title>
        <authorList>
            <person name="De Jonge R."/>
            <person name="Ebert M.K."/>
            <person name="Suttle J.C."/>
            <person name="Jurick Ii W.M."/>
            <person name="Secor G.A."/>
            <person name="Thomma B.P."/>
            <person name="Van De Peer Y."/>
            <person name="Bolton M.D."/>
        </authorList>
    </citation>
    <scope>NUCLEOTIDE SEQUENCE [LARGE SCALE GENOMIC DNA]</scope>
    <source>
        <strain evidence="8 10">09-40</strain>
    </source>
</reference>
<evidence type="ECO:0000313" key="11">
    <source>
        <dbReference type="Proteomes" id="UP001302367"/>
    </source>
</evidence>
<dbReference type="PRINTS" id="PR00755">
    <property type="entry name" value="AFLATOXINBRP"/>
</dbReference>
<feature type="region of interest" description="Disordered" evidence="6">
    <location>
        <begin position="57"/>
        <end position="82"/>
    </location>
</feature>
<dbReference type="Proteomes" id="UP001302367">
    <property type="component" value="Chromosome 3"/>
</dbReference>
<reference evidence="9 11" key="2">
    <citation type="submission" date="2023-09" db="EMBL/GenBank/DDBJ databases">
        <title>Complete-Gapless Cercospora beticola genome.</title>
        <authorList>
            <person name="Wyatt N.A."/>
            <person name="Spanner R.E."/>
            <person name="Bolton M.D."/>
        </authorList>
    </citation>
    <scope>NUCLEOTIDE SEQUENCE [LARGE SCALE GENOMIC DNA]</scope>
    <source>
        <strain evidence="9">Cb09-40</strain>
    </source>
</reference>
<name>A0A2G5I1V9_CERBT</name>
<dbReference type="PROSITE" id="PS50048">
    <property type="entry name" value="ZN2_CY6_FUNGAL_2"/>
    <property type="match status" value="1"/>
</dbReference>
<evidence type="ECO:0000256" key="5">
    <source>
        <dbReference type="ARBA" id="ARBA00023242"/>
    </source>
</evidence>
<keyword evidence="5" id="KW-0539">Nucleus</keyword>
<dbReference type="SUPFAM" id="SSF57701">
    <property type="entry name" value="Zn2/Cys6 DNA-binding domain"/>
    <property type="match status" value="1"/>
</dbReference>
<proteinExistence type="predicted"/>
<evidence type="ECO:0000256" key="1">
    <source>
        <dbReference type="ARBA" id="ARBA00022723"/>
    </source>
</evidence>
<evidence type="ECO:0000313" key="9">
    <source>
        <dbReference type="EMBL" id="WPB00149.1"/>
    </source>
</evidence>
<dbReference type="GO" id="GO:0000981">
    <property type="term" value="F:DNA-binding transcription factor activity, RNA polymerase II-specific"/>
    <property type="evidence" value="ECO:0007669"/>
    <property type="project" value="InterPro"/>
</dbReference>
<evidence type="ECO:0000256" key="2">
    <source>
        <dbReference type="ARBA" id="ARBA00023015"/>
    </source>
</evidence>
<sequence length="432" mass="45963">MSTSASQQQSSRPKLKDACQRCAASKVKCDHARPTCARCAKRNLPCEYRRSRRMGRVPAGSMEEQDPKSMPSSDLVQRQQFSTSGADSLDALNQNMDWCIDNYDTSDWFSDDLFTAGGANNTDWEAILKSLNAETLMPPTSGAPVAPMMGSDSIPPPPPSSQSGSESARSRKISTLSSNSSSAGTASSGDDSYLFSDWSVGTDMTDPNDFKFDDMPLLTAPSPPLTCSENGDNSDCLSTALRFIIHLSPSGSNACALSSTNAPDGKSVYAAPTPEGVLEENKNILESLQTILGCSCTQENESLLALIALAILKLLTWYSRVAKGDMAPGQDAMQSNCEAAQAVLSELHAVRRLIHSWNLRCSTFIENSVPDGSRHNSTGSLVSSAAGLTGQMGTLSGGSASLLGHSLSKLQLDLDTGLRKVSGEAIEILRGW</sequence>
<dbReference type="PANTHER" id="PTHR31069:SF31">
    <property type="entry name" value="MONODICTYPHENONE CLUSTER TRANSCRIPTION FACTOR-RELATED"/>
    <property type="match status" value="1"/>
</dbReference>
<keyword evidence="11" id="KW-1185">Reference proteome</keyword>